<gene>
    <name evidence="1" type="ORF">EK0264_15615</name>
</gene>
<dbReference type="SUPFAM" id="SSF52540">
    <property type="entry name" value="P-loop containing nucleoside triphosphate hydrolases"/>
    <property type="match status" value="1"/>
</dbReference>
<organism evidence="1 2">
    <name type="scientific">Epidermidibacterium keratini</name>
    <dbReference type="NCBI Taxonomy" id="1891644"/>
    <lineage>
        <taxon>Bacteria</taxon>
        <taxon>Bacillati</taxon>
        <taxon>Actinomycetota</taxon>
        <taxon>Actinomycetes</taxon>
        <taxon>Sporichthyales</taxon>
        <taxon>Sporichthyaceae</taxon>
        <taxon>Epidermidibacterium</taxon>
    </lineage>
</organism>
<dbReference type="EMBL" id="CP047156">
    <property type="protein sequence ID" value="QHC01578.1"/>
    <property type="molecule type" value="Genomic_DNA"/>
</dbReference>
<dbReference type="InterPro" id="IPR027417">
    <property type="entry name" value="P-loop_NTPase"/>
</dbReference>
<dbReference type="InParanoid" id="A0A7L4YRA4"/>
<dbReference type="PANTHER" id="PTHR43384">
    <property type="entry name" value="SEPTUM SITE-DETERMINING PROTEIN MIND HOMOLOG, CHLOROPLASTIC-RELATED"/>
    <property type="match status" value="1"/>
</dbReference>
<name>A0A7L4YRA4_9ACTN</name>
<dbReference type="GO" id="GO:0005829">
    <property type="term" value="C:cytosol"/>
    <property type="evidence" value="ECO:0007669"/>
    <property type="project" value="TreeGrafter"/>
</dbReference>
<keyword evidence="2" id="KW-1185">Reference proteome</keyword>
<dbReference type="KEGG" id="eke:EK0264_15615"/>
<dbReference type="GO" id="GO:0009898">
    <property type="term" value="C:cytoplasmic side of plasma membrane"/>
    <property type="evidence" value="ECO:0007669"/>
    <property type="project" value="TreeGrafter"/>
</dbReference>
<dbReference type="InterPro" id="IPR050625">
    <property type="entry name" value="ParA/MinD_ATPase"/>
</dbReference>
<dbReference type="GO" id="GO:0016887">
    <property type="term" value="F:ATP hydrolysis activity"/>
    <property type="evidence" value="ECO:0007669"/>
    <property type="project" value="TreeGrafter"/>
</dbReference>
<accession>A0A7L4YRA4</accession>
<dbReference type="Gene3D" id="3.40.50.300">
    <property type="entry name" value="P-loop containing nucleotide triphosphate hydrolases"/>
    <property type="match status" value="1"/>
</dbReference>
<protein>
    <submittedName>
        <fullName evidence="1">Chromosome partitioning protein</fullName>
    </submittedName>
</protein>
<dbReference type="RefSeq" id="WP_159546713.1">
    <property type="nucleotide sequence ID" value="NZ_CP047156.1"/>
</dbReference>
<reference evidence="1 2" key="1">
    <citation type="journal article" date="2018" name="Int. J. Syst. Evol. Microbiol.">
        <title>Epidermidibacterium keratini gen. nov., sp. nov., a member of the family Sporichthyaceae, isolated from keratin epidermis.</title>
        <authorList>
            <person name="Lee D.G."/>
            <person name="Trujillo M.E."/>
            <person name="Kang S."/>
            <person name="Nam J.J."/>
            <person name="Kim Y.J."/>
        </authorList>
    </citation>
    <scope>NUCLEOTIDE SEQUENCE [LARGE SCALE GENOMIC DNA]</scope>
    <source>
        <strain evidence="1 2">EPI-7</strain>
    </source>
</reference>
<dbReference type="OrthoDB" id="3217709at2"/>
<proteinExistence type="predicted"/>
<sequence>MPTPVATAVVEPMADASVLRAVEQTDGALTLARRCVDVAELVAVAASGQVRACVISQTLPGLDRTVLDALHAYDVAVIALADAPVGTVLPWDAVLEIPVVPDDLVRAVLQGPMLRDTTQDGPNGVAPTTRSQVVAVWGPAGAPGRSTVALGLADEASRLGVPTLLVDADVYGGAIAPMLGLLDEAPGLAAAARVATQGDLEIGTLARLALSLGPNLRVLTGISRVDRWPELRPGAIEAVLAAARQLCPLVVVDCAFAIEQDEELSYDTLAPRRNGATIAVLEQADTVVFVGGADPVAVARAMRALQELSEMLPHLRPVVVANQVRSSVFAGNPQPQLAEAYQRYAGLPVHSFLPYDRAATDAMLARGRTLAEAAPRSALRAELRALATALTGARVKAARASRASRRARRGIETAR</sequence>
<evidence type="ECO:0000313" key="2">
    <source>
        <dbReference type="Proteomes" id="UP000463857"/>
    </source>
</evidence>
<evidence type="ECO:0000313" key="1">
    <source>
        <dbReference type="EMBL" id="QHC01578.1"/>
    </source>
</evidence>
<dbReference type="PANTHER" id="PTHR43384:SF11">
    <property type="entry name" value="SEPTUM SITE DETERMINING PROTEIN"/>
    <property type="match status" value="1"/>
</dbReference>
<dbReference type="GO" id="GO:0051782">
    <property type="term" value="P:negative regulation of cell division"/>
    <property type="evidence" value="ECO:0007669"/>
    <property type="project" value="TreeGrafter"/>
</dbReference>
<dbReference type="AlphaFoldDB" id="A0A7L4YRA4"/>
<dbReference type="Proteomes" id="UP000463857">
    <property type="component" value="Chromosome"/>
</dbReference>
<dbReference type="GO" id="GO:0005524">
    <property type="term" value="F:ATP binding"/>
    <property type="evidence" value="ECO:0007669"/>
    <property type="project" value="TreeGrafter"/>
</dbReference>